<dbReference type="EMBL" id="FZOJ01000038">
    <property type="protein sequence ID" value="SNT08536.1"/>
    <property type="molecule type" value="Genomic_DNA"/>
</dbReference>
<keyword evidence="1" id="KW-0472">Membrane</keyword>
<gene>
    <name evidence="2" type="ORF">SAMN05446037_103829</name>
</gene>
<keyword evidence="1" id="KW-1133">Transmembrane helix</keyword>
<dbReference type="AlphaFoldDB" id="A0A239JR61"/>
<name>A0A239JR61_9FIRM</name>
<keyword evidence="3" id="KW-1185">Reference proteome</keyword>
<evidence type="ECO:0000256" key="1">
    <source>
        <dbReference type="SAM" id="Phobius"/>
    </source>
</evidence>
<reference evidence="2 3" key="1">
    <citation type="submission" date="2017-06" db="EMBL/GenBank/DDBJ databases">
        <authorList>
            <person name="Kim H.J."/>
            <person name="Triplett B.A."/>
        </authorList>
    </citation>
    <scope>NUCLEOTIDE SEQUENCE [LARGE SCALE GENOMIC DNA]</scope>
    <source>
        <strain evidence="2 3">SCA</strain>
    </source>
</reference>
<evidence type="ECO:0000313" key="3">
    <source>
        <dbReference type="Proteomes" id="UP000198304"/>
    </source>
</evidence>
<organism evidence="2 3">
    <name type="scientific">Anaerovirgula multivorans</name>
    <dbReference type="NCBI Taxonomy" id="312168"/>
    <lineage>
        <taxon>Bacteria</taxon>
        <taxon>Bacillati</taxon>
        <taxon>Bacillota</taxon>
        <taxon>Clostridia</taxon>
        <taxon>Peptostreptococcales</taxon>
        <taxon>Natronincolaceae</taxon>
        <taxon>Anaerovirgula</taxon>
    </lineage>
</organism>
<proteinExistence type="predicted"/>
<evidence type="ECO:0000313" key="2">
    <source>
        <dbReference type="EMBL" id="SNT08536.1"/>
    </source>
</evidence>
<protein>
    <submittedName>
        <fullName evidence="2">Uncharacterized protein</fullName>
    </submittedName>
</protein>
<feature type="transmembrane region" description="Helical" evidence="1">
    <location>
        <begin position="6"/>
        <end position="24"/>
    </location>
</feature>
<keyword evidence="1" id="KW-0812">Transmembrane</keyword>
<dbReference type="RefSeq" id="WP_278277892.1">
    <property type="nucleotide sequence ID" value="NZ_FZOJ01000038.1"/>
</dbReference>
<sequence length="44" mass="5034">MNYGNLVVAGAILFIILISMQYSLNKMIVLLKEIKGILHRMEKN</sequence>
<dbReference type="Proteomes" id="UP000198304">
    <property type="component" value="Unassembled WGS sequence"/>
</dbReference>
<accession>A0A239JR61</accession>